<dbReference type="Proteomes" id="UP000051264">
    <property type="component" value="Unassembled WGS sequence"/>
</dbReference>
<evidence type="ECO:0000313" key="4">
    <source>
        <dbReference type="EMBL" id="KRL58889.1"/>
    </source>
</evidence>
<sequence>MKQMEIKHTLGDNSVIFRDATYIRRTVFVREQNMPETQEIDAHEDHTIHYVGYLEQDPAVTARVHVLKDGGFRIQRVATIKAFRGQGLGFQLIEAIIEDAKRTNTPYILLFAQDHAIGFYEKLGFTVISEGEMEANIPHHYMKLTFSQTEQLAQ</sequence>
<protein>
    <submittedName>
        <fullName evidence="4">Acetyltransferase family protein</fullName>
    </submittedName>
</protein>
<dbReference type="PANTHER" id="PTHR43420:SF47">
    <property type="entry name" value="N-ACETYLTRANSFERASE DOMAIN-CONTAINING PROTEIN"/>
    <property type="match status" value="1"/>
</dbReference>
<name>A0A0R1RR29_9LACO</name>
<dbReference type="eggNOG" id="COG2153">
    <property type="taxonomic scope" value="Bacteria"/>
</dbReference>
<feature type="domain" description="N-acetyltransferase" evidence="3">
    <location>
        <begin position="4"/>
        <end position="147"/>
    </location>
</feature>
<reference evidence="4 5" key="1">
    <citation type="journal article" date="2015" name="Genome Announc.">
        <title>Expanding the biotechnology potential of lactobacilli through comparative genomics of 213 strains and associated genera.</title>
        <authorList>
            <person name="Sun Z."/>
            <person name="Harris H.M."/>
            <person name="McCann A."/>
            <person name="Guo C."/>
            <person name="Argimon S."/>
            <person name="Zhang W."/>
            <person name="Yang X."/>
            <person name="Jeffery I.B."/>
            <person name="Cooney J.C."/>
            <person name="Kagawa T.F."/>
            <person name="Liu W."/>
            <person name="Song Y."/>
            <person name="Salvetti E."/>
            <person name="Wrobel A."/>
            <person name="Rasinkangas P."/>
            <person name="Parkhill J."/>
            <person name="Rea M.C."/>
            <person name="O'Sullivan O."/>
            <person name="Ritari J."/>
            <person name="Douillard F.P."/>
            <person name="Paul Ross R."/>
            <person name="Yang R."/>
            <person name="Briner A.E."/>
            <person name="Felis G.E."/>
            <person name="de Vos W.M."/>
            <person name="Barrangou R."/>
            <person name="Klaenhammer T.R."/>
            <person name="Caufield P.W."/>
            <person name="Cui Y."/>
            <person name="Zhang H."/>
            <person name="O'Toole P.W."/>
        </authorList>
    </citation>
    <scope>NUCLEOTIDE SEQUENCE [LARGE SCALE GENOMIC DNA]</scope>
    <source>
        <strain evidence="4 5">DSM 14340</strain>
    </source>
</reference>
<accession>A0A0R1RR29</accession>
<dbReference type="PROSITE" id="PS51186">
    <property type="entry name" value="GNAT"/>
    <property type="match status" value="1"/>
</dbReference>
<comment type="caution">
    <text evidence="4">The sequence shown here is derived from an EMBL/GenBank/DDBJ whole genome shotgun (WGS) entry which is preliminary data.</text>
</comment>
<evidence type="ECO:0000313" key="5">
    <source>
        <dbReference type="Proteomes" id="UP000051264"/>
    </source>
</evidence>
<organism evidence="4 5">
    <name type="scientific">Latilactobacillus fuchuensis DSM 14340 = JCM 11249</name>
    <dbReference type="NCBI Taxonomy" id="1423747"/>
    <lineage>
        <taxon>Bacteria</taxon>
        <taxon>Bacillati</taxon>
        <taxon>Bacillota</taxon>
        <taxon>Bacilli</taxon>
        <taxon>Lactobacillales</taxon>
        <taxon>Lactobacillaceae</taxon>
        <taxon>Latilactobacillus</taxon>
    </lineage>
</organism>
<evidence type="ECO:0000259" key="3">
    <source>
        <dbReference type="PROSITE" id="PS51186"/>
    </source>
</evidence>
<dbReference type="InterPro" id="IPR000182">
    <property type="entry name" value="GNAT_dom"/>
</dbReference>
<keyword evidence="1 4" id="KW-0808">Transferase</keyword>
<dbReference type="Gene3D" id="3.40.630.30">
    <property type="match status" value="1"/>
</dbReference>
<proteinExistence type="predicted"/>
<dbReference type="InterPro" id="IPR050680">
    <property type="entry name" value="YpeA/RimI_acetyltransf"/>
</dbReference>
<dbReference type="GO" id="GO:0016747">
    <property type="term" value="F:acyltransferase activity, transferring groups other than amino-acyl groups"/>
    <property type="evidence" value="ECO:0007669"/>
    <property type="project" value="InterPro"/>
</dbReference>
<dbReference type="CDD" id="cd04301">
    <property type="entry name" value="NAT_SF"/>
    <property type="match status" value="1"/>
</dbReference>
<dbReference type="PATRIC" id="fig|1423747.3.peg.19"/>
<dbReference type="EMBL" id="AZEX01000062">
    <property type="protein sequence ID" value="KRL58889.1"/>
    <property type="molecule type" value="Genomic_DNA"/>
</dbReference>
<dbReference type="STRING" id="1423747.FC69_GL000018"/>
<dbReference type="Pfam" id="PF13673">
    <property type="entry name" value="Acetyltransf_10"/>
    <property type="match status" value="1"/>
</dbReference>
<keyword evidence="2" id="KW-0012">Acyltransferase</keyword>
<gene>
    <name evidence="4" type="ORF">FC69_GL000018</name>
</gene>
<evidence type="ECO:0000256" key="1">
    <source>
        <dbReference type="ARBA" id="ARBA00022679"/>
    </source>
</evidence>
<dbReference type="SUPFAM" id="SSF55729">
    <property type="entry name" value="Acyl-CoA N-acyltransferases (Nat)"/>
    <property type="match status" value="1"/>
</dbReference>
<dbReference type="AlphaFoldDB" id="A0A0R1RR29"/>
<dbReference type="PANTHER" id="PTHR43420">
    <property type="entry name" value="ACETYLTRANSFERASE"/>
    <property type="match status" value="1"/>
</dbReference>
<evidence type="ECO:0000256" key="2">
    <source>
        <dbReference type="ARBA" id="ARBA00023315"/>
    </source>
</evidence>
<dbReference type="InterPro" id="IPR016181">
    <property type="entry name" value="Acyl_CoA_acyltransferase"/>
</dbReference>